<dbReference type="GO" id="GO:0017148">
    <property type="term" value="P:negative regulation of translation"/>
    <property type="evidence" value="ECO:0007669"/>
    <property type="project" value="InterPro"/>
</dbReference>
<organism evidence="2 3">
    <name type="scientific">Dibothriocephalus latus</name>
    <name type="common">Fish tapeworm</name>
    <name type="synonym">Diphyllobothrium latum</name>
    <dbReference type="NCBI Taxonomy" id="60516"/>
    <lineage>
        <taxon>Eukaryota</taxon>
        <taxon>Metazoa</taxon>
        <taxon>Spiralia</taxon>
        <taxon>Lophotrochozoa</taxon>
        <taxon>Platyhelminthes</taxon>
        <taxon>Cestoda</taxon>
        <taxon>Eucestoda</taxon>
        <taxon>Diphyllobothriidea</taxon>
        <taxon>Diphyllobothriidae</taxon>
        <taxon>Dibothriocephalus</taxon>
    </lineage>
</organism>
<dbReference type="PANTHER" id="PTHR13162:SF8">
    <property type="entry name" value="CCR4-NOT TRANSCRIPTION COMPLEX SUBUNIT 1"/>
    <property type="match status" value="1"/>
</dbReference>
<keyword evidence="3" id="KW-1185">Reference proteome</keyword>
<protein>
    <recommendedName>
        <fullName evidence="1">CCR4-NOT transcription complex subunit 1 CAF1-binding domain-containing protein</fullName>
    </recommendedName>
</protein>
<dbReference type="EMBL" id="UYRU01079904">
    <property type="protein sequence ID" value="VDN30573.1"/>
    <property type="molecule type" value="Genomic_DNA"/>
</dbReference>
<reference evidence="2 3" key="1">
    <citation type="submission" date="2018-11" db="EMBL/GenBank/DDBJ databases">
        <authorList>
            <consortium name="Pathogen Informatics"/>
        </authorList>
    </citation>
    <scope>NUCLEOTIDE SEQUENCE [LARGE SCALE GENOMIC DNA]</scope>
</reference>
<dbReference type="GO" id="GO:0060090">
    <property type="term" value="F:molecular adaptor activity"/>
    <property type="evidence" value="ECO:0007669"/>
    <property type="project" value="TreeGrafter"/>
</dbReference>
<accession>A0A3P7N229</accession>
<dbReference type="Pfam" id="PF16415">
    <property type="entry name" value="CNOT1_CAF1_bind"/>
    <property type="match status" value="1"/>
</dbReference>
<dbReference type="PANTHER" id="PTHR13162">
    <property type="entry name" value="CCR4-NOT TRANSCRIPTION COMPLEX"/>
    <property type="match status" value="1"/>
</dbReference>
<name>A0A3P7N229_DIBLA</name>
<dbReference type="Proteomes" id="UP000281553">
    <property type="component" value="Unassembled WGS sequence"/>
</dbReference>
<gene>
    <name evidence="2" type="ORF">DILT_LOCUS15561</name>
</gene>
<dbReference type="InterPro" id="IPR032191">
    <property type="entry name" value="CNOT1_CAF1_bind"/>
</dbReference>
<dbReference type="GO" id="GO:0000932">
    <property type="term" value="C:P-body"/>
    <property type="evidence" value="ECO:0007669"/>
    <property type="project" value="TreeGrafter"/>
</dbReference>
<dbReference type="AlphaFoldDB" id="A0A3P7N229"/>
<dbReference type="GO" id="GO:0030015">
    <property type="term" value="C:CCR4-NOT core complex"/>
    <property type="evidence" value="ECO:0007669"/>
    <property type="project" value="InterPro"/>
</dbReference>
<sequence length="285" mass="32380">MATCLVNCHVFKLFPADLQEHILTAEALYKGYQRSTHPHMAGSQSAKDLISMGSHAVQEYQPPDPPEEAVSDRVCFLFNNLTKVNVKEKSADVCDILEEGLLPWFAYYLVCKRVTVEHTFHDLFAMVLDFLQERLPNIRPSVLAEVFRNIKLILRSMRADKDDSTARVSLKNLGSFLGLVTLARNKPILHDDLNIKDLLYEAYSKGAVPLNYVVPFVSRVMRAATESIVFRPPNPWTVAILKVLREMHLMGDVKSTVRFEVIPDIPTHRSFYCSCRTIVFLPTLS</sequence>
<evidence type="ECO:0000259" key="1">
    <source>
        <dbReference type="Pfam" id="PF16415"/>
    </source>
</evidence>
<dbReference type="Gene3D" id="1.25.40.180">
    <property type="match status" value="1"/>
</dbReference>
<dbReference type="InterPro" id="IPR040398">
    <property type="entry name" value="Not1"/>
</dbReference>
<dbReference type="GO" id="GO:0000288">
    <property type="term" value="P:nuclear-transcribed mRNA catabolic process, deadenylation-dependent decay"/>
    <property type="evidence" value="ECO:0007669"/>
    <property type="project" value="TreeGrafter"/>
</dbReference>
<dbReference type="OrthoDB" id="1933107at2759"/>
<evidence type="ECO:0000313" key="3">
    <source>
        <dbReference type="Proteomes" id="UP000281553"/>
    </source>
</evidence>
<proteinExistence type="predicted"/>
<evidence type="ECO:0000313" key="2">
    <source>
        <dbReference type="EMBL" id="VDN30573.1"/>
    </source>
</evidence>
<feature type="domain" description="CCR4-NOT transcription complex subunit 1 CAF1-binding" evidence="1">
    <location>
        <begin position="65"/>
        <end position="261"/>
    </location>
</feature>